<accession>A0ABN3FLE7</accession>
<name>A0ABN3FLE7_9PSEU</name>
<comment type="caution">
    <text evidence="2">The sequence shown here is derived from an EMBL/GenBank/DDBJ whole genome shotgun (WGS) entry which is preliminary data.</text>
</comment>
<reference evidence="2 3" key="1">
    <citation type="journal article" date="2019" name="Int. J. Syst. Evol. Microbiol.">
        <title>The Global Catalogue of Microorganisms (GCM) 10K type strain sequencing project: providing services to taxonomists for standard genome sequencing and annotation.</title>
        <authorList>
            <consortium name="The Broad Institute Genomics Platform"/>
            <consortium name="The Broad Institute Genome Sequencing Center for Infectious Disease"/>
            <person name="Wu L."/>
            <person name="Ma J."/>
        </authorList>
    </citation>
    <scope>NUCLEOTIDE SEQUENCE [LARGE SCALE GENOMIC DNA]</scope>
    <source>
        <strain evidence="2 3">JCM 16221</strain>
    </source>
</reference>
<evidence type="ECO:0000313" key="3">
    <source>
        <dbReference type="Proteomes" id="UP001501218"/>
    </source>
</evidence>
<feature type="region of interest" description="Disordered" evidence="1">
    <location>
        <begin position="1"/>
        <end position="40"/>
    </location>
</feature>
<keyword evidence="3" id="KW-1185">Reference proteome</keyword>
<evidence type="ECO:0000256" key="1">
    <source>
        <dbReference type="SAM" id="MobiDB-lite"/>
    </source>
</evidence>
<proteinExistence type="predicted"/>
<gene>
    <name evidence="2" type="ORF">GCM10009854_04740</name>
</gene>
<evidence type="ECO:0000313" key="2">
    <source>
        <dbReference type="EMBL" id="GAA2332518.1"/>
    </source>
</evidence>
<organism evidence="2 3">
    <name type="scientific">Saccharopolyspora halophila</name>
    <dbReference type="NCBI Taxonomy" id="405551"/>
    <lineage>
        <taxon>Bacteria</taxon>
        <taxon>Bacillati</taxon>
        <taxon>Actinomycetota</taxon>
        <taxon>Actinomycetes</taxon>
        <taxon>Pseudonocardiales</taxon>
        <taxon>Pseudonocardiaceae</taxon>
        <taxon>Saccharopolyspora</taxon>
    </lineage>
</organism>
<dbReference type="Proteomes" id="UP001501218">
    <property type="component" value="Unassembled WGS sequence"/>
</dbReference>
<protein>
    <submittedName>
        <fullName evidence="2">Uncharacterized protein</fullName>
    </submittedName>
</protein>
<sequence>MAAAGEEPVASDEHDNLLGRIRPGPTADHAGAGEWGRGRCPVRNRVPSTLTYNIVFQAESVTGHHNHLFRRKILNSVMQQISITHMVSG</sequence>
<dbReference type="EMBL" id="BAAARA010000001">
    <property type="protein sequence ID" value="GAA2332518.1"/>
    <property type="molecule type" value="Genomic_DNA"/>
</dbReference>